<sequence>MATAMVNGGSSVEGNASGTMMPSTGKQQPKPAGNAGSKSTDGNRKQAGNLHDGAQKRNVPQKAWTSGMNPITQRSTTSAQQNGVGSQAKNNAHAHKVATNQEANMEKLANDRLVYLLGNFMGLTATVTLKTGEIFSGIFFGASMENNESFYILKMVQQIKTIEKSEANGAQDGMGALVGTGEDHTMLFDFTDVTDLAVEGAGLGAQDKLPNGSTTGFRTDTEISGNLAFRERQLQRWTSTADTDVDLSLEGAGSGGPWDQFKANEQLFGLKSDYDENIYTTRIDRSNPSYREREAAAIRLAQDIEGTSTGNTHLREERGMIDEDGGLDEEEKYSGVRREGADYPPLQSSQSNRYMPPARRPPSGKPTVAGAPVDPAIISSQIARSDASPQRQTVIAGVSTESNAAKTASSDEKLQDVKKEAVKDISTGKAVAGTAPRPADTPNASTPNATTNVETEVLDSFRNFAMFEKNRLADDRRKRVSHDKAIKLNDLKKFSTNFKLHTPVPKDLVPILAKDTAKQHEIVEKAQREAEQKSATPPKTSANSADQPSTKVPVESKQDGTRAPPNTAERQEYTSFRPGIPPRGPQAGMPPRDKQSQFSNVFPSPQNGQGLLSHRLADNHGRHKAGMPVSIPTPLPIHSAQKPSRPIANAAQVPNSQASSTVRTPTSAASAKFNVFKPNPAANTFKPTGLPSPVSSPTSNANARTLSRAPSPSDFFGNKKPISSGERPSILDNFNPLKRLREKAQKEGKAKDYAANGGIVYAHATPVTWTQVKSDENFKSYKDMYEDLPPASRGVSPQHSTASPVNSALLHQLPPHLQHAPQGVPHLQAPQQVAYPVPPQPHHFPGVPHHYDEHRMHPSPSQSSSYSTPRVQGPYLAYPPPMGQVPYGYGPPAPPHVVGPGAPQPQGFRPVHSGPPYGQSPGQQFSAPMMVHNSSQGSFMGPHGMPGSQMPMFAPGQVAPYGGQSQPPSGFPSPGRATPMIHQGSYQGQPSVYVGNQQYGTPIYAQQPPRHATPMRGYASPQPHYNQSPQQQPHFPPQVSRVPSNSYAHHQYQQHMPALHNPPPGVPMDGGDIMK</sequence>
<dbReference type="InterPro" id="IPR009604">
    <property type="entry name" value="LsmAD_domain"/>
</dbReference>
<gene>
    <name evidence="3" type="ORF">IMSHALPRED_000947</name>
</gene>
<feature type="region of interest" description="Disordered" evidence="1">
    <location>
        <begin position="320"/>
        <end position="372"/>
    </location>
</feature>
<feature type="compositionally biased region" description="Low complexity" evidence="1">
    <location>
        <begin position="438"/>
        <end position="449"/>
    </location>
</feature>
<evidence type="ECO:0000256" key="1">
    <source>
        <dbReference type="SAM" id="MobiDB-lite"/>
    </source>
</evidence>
<evidence type="ECO:0000313" key="3">
    <source>
        <dbReference type="EMBL" id="CAF9913217.1"/>
    </source>
</evidence>
<feature type="compositionally biased region" description="Polar residues" evidence="1">
    <location>
        <begin position="596"/>
        <end position="610"/>
    </location>
</feature>
<feature type="compositionally biased region" description="Low complexity" evidence="1">
    <location>
        <begin position="858"/>
        <end position="869"/>
    </location>
</feature>
<dbReference type="AlphaFoldDB" id="A0A8H3EZM7"/>
<organism evidence="3 4">
    <name type="scientific">Imshaugia aleurites</name>
    <dbReference type="NCBI Taxonomy" id="172621"/>
    <lineage>
        <taxon>Eukaryota</taxon>
        <taxon>Fungi</taxon>
        <taxon>Dikarya</taxon>
        <taxon>Ascomycota</taxon>
        <taxon>Pezizomycotina</taxon>
        <taxon>Lecanoromycetes</taxon>
        <taxon>OSLEUM clade</taxon>
        <taxon>Lecanoromycetidae</taxon>
        <taxon>Lecanorales</taxon>
        <taxon>Lecanorineae</taxon>
        <taxon>Parmeliaceae</taxon>
        <taxon>Imshaugia</taxon>
    </lineage>
</organism>
<dbReference type="InterPro" id="IPR025852">
    <property type="entry name" value="SM_dom_ATX"/>
</dbReference>
<feature type="compositionally biased region" description="Polar residues" evidence="1">
    <location>
        <begin position="398"/>
        <end position="408"/>
    </location>
</feature>
<dbReference type="EMBL" id="CAJPDT010000011">
    <property type="protein sequence ID" value="CAF9913217.1"/>
    <property type="molecule type" value="Genomic_DNA"/>
</dbReference>
<feature type="region of interest" description="Disordered" evidence="1">
    <location>
        <begin position="526"/>
        <end position="731"/>
    </location>
</feature>
<name>A0A8H3EZM7_9LECA</name>
<dbReference type="PANTHER" id="PTHR12854:SF7">
    <property type="entry name" value="ATAXIN-2 HOMOLOG"/>
    <property type="match status" value="1"/>
</dbReference>
<feature type="compositionally biased region" description="Polar residues" evidence="1">
    <location>
        <begin position="533"/>
        <end position="550"/>
    </location>
</feature>
<evidence type="ECO:0000313" key="4">
    <source>
        <dbReference type="Proteomes" id="UP000664534"/>
    </source>
</evidence>
<dbReference type="OrthoDB" id="2275718at2759"/>
<feature type="compositionally biased region" description="Polar residues" evidence="1">
    <location>
        <begin position="63"/>
        <end position="90"/>
    </location>
</feature>
<feature type="region of interest" description="Disordered" evidence="1">
    <location>
        <begin position="427"/>
        <end position="449"/>
    </location>
</feature>
<dbReference type="SMART" id="SM01272">
    <property type="entry name" value="LsmAD"/>
    <property type="match status" value="1"/>
</dbReference>
<feature type="compositionally biased region" description="Polar residues" evidence="1">
    <location>
        <begin position="1041"/>
        <end position="1054"/>
    </location>
</feature>
<feature type="compositionally biased region" description="Polar residues" evidence="1">
    <location>
        <begin position="8"/>
        <end position="27"/>
    </location>
</feature>
<feature type="region of interest" description="Disordered" evidence="1">
    <location>
        <begin position="398"/>
        <end position="417"/>
    </location>
</feature>
<dbReference type="InterPro" id="IPR045117">
    <property type="entry name" value="ATXN2-like"/>
</dbReference>
<keyword evidence="4" id="KW-1185">Reference proteome</keyword>
<feature type="region of interest" description="Disordered" evidence="1">
    <location>
        <begin position="1006"/>
        <end position="1075"/>
    </location>
</feature>
<feature type="region of interest" description="Disordered" evidence="1">
    <location>
        <begin position="839"/>
        <end position="870"/>
    </location>
</feature>
<dbReference type="Pfam" id="PF14438">
    <property type="entry name" value="SM-ATX"/>
    <property type="match status" value="1"/>
</dbReference>
<dbReference type="GO" id="GO:0034063">
    <property type="term" value="P:stress granule assembly"/>
    <property type="evidence" value="ECO:0007669"/>
    <property type="project" value="TreeGrafter"/>
</dbReference>
<feature type="compositionally biased region" description="Polar residues" evidence="1">
    <location>
        <begin position="652"/>
        <end position="669"/>
    </location>
</feature>
<reference evidence="3" key="1">
    <citation type="submission" date="2021-03" db="EMBL/GenBank/DDBJ databases">
        <authorList>
            <person name="Tagirdzhanova G."/>
        </authorList>
    </citation>
    <scope>NUCLEOTIDE SEQUENCE</scope>
</reference>
<comment type="caution">
    <text evidence="3">The sequence shown here is derived from an EMBL/GenBank/DDBJ whole genome shotgun (WGS) entry which is preliminary data.</text>
</comment>
<feature type="region of interest" description="Disordered" evidence="1">
    <location>
        <begin position="1"/>
        <end position="93"/>
    </location>
</feature>
<feature type="compositionally biased region" description="Basic and acidic residues" evidence="1">
    <location>
        <begin position="332"/>
        <end position="341"/>
    </location>
</feature>
<proteinExistence type="predicted"/>
<feature type="compositionally biased region" description="Acidic residues" evidence="1">
    <location>
        <begin position="322"/>
        <end position="331"/>
    </location>
</feature>
<dbReference type="PANTHER" id="PTHR12854">
    <property type="entry name" value="ATAXIN 2-RELATED"/>
    <property type="match status" value="1"/>
</dbReference>
<dbReference type="GO" id="GO:0003729">
    <property type="term" value="F:mRNA binding"/>
    <property type="evidence" value="ECO:0007669"/>
    <property type="project" value="TreeGrafter"/>
</dbReference>
<evidence type="ECO:0000259" key="2">
    <source>
        <dbReference type="SMART" id="SM01272"/>
    </source>
</evidence>
<feature type="region of interest" description="Disordered" evidence="1">
    <location>
        <begin position="960"/>
        <end position="980"/>
    </location>
</feature>
<dbReference type="Proteomes" id="UP000664534">
    <property type="component" value="Unassembled WGS sequence"/>
</dbReference>
<feature type="region of interest" description="Disordered" evidence="1">
    <location>
        <begin position="899"/>
        <end position="922"/>
    </location>
</feature>
<feature type="domain" description="LsmAD" evidence="2">
    <location>
        <begin position="268"/>
        <end position="339"/>
    </location>
</feature>
<dbReference type="Pfam" id="PF06741">
    <property type="entry name" value="LsmAD"/>
    <property type="match status" value="1"/>
</dbReference>
<dbReference type="GO" id="GO:0010494">
    <property type="term" value="C:cytoplasmic stress granule"/>
    <property type="evidence" value="ECO:0007669"/>
    <property type="project" value="TreeGrafter"/>
</dbReference>
<feature type="compositionally biased region" description="Low complexity" evidence="1">
    <location>
        <begin position="962"/>
        <end position="975"/>
    </location>
</feature>
<feature type="compositionally biased region" description="Polar residues" evidence="1">
    <location>
        <begin position="693"/>
        <end position="710"/>
    </location>
</feature>
<accession>A0A8H3EZM7</accession>
<protein>
    <recommendedName>
        <fullName evidence="2">LsmAD domain-containing protein</fullName>
    </recommendedName>
</protein>